<feature type="transmembrane region" description="Helical" evidence="6">
    <location>
        <begin position="226"/>
        <end position="249"/>
    </location>
</feature>
<keyword evidence="8" id="KW-1185">Reference proteome</keyword>
<evidence type="ECO:0000256" key="3">
    <source>
        <dbReference type="ARBA" id="ARBA00022989"/>
    </source>
</evidence>
<dbReference type="GO" id="GO:0004930">
    <property type="term" value="F:G protein-coupled receptor activity"/>
    <property type="evidence" value="ECO:0007669"/>
    <property type="project" value="TreeGrafter"/>
</dbReference>
<dbReference type="Proteomes" id="UP001218218">
    <property type="component" value="Unassembled WGS sequence"/>
</dbReference>
<feature type="compositionally biased region" description="Polar residues" evidence="5">
    <location>
        <begin position="420"/>
        <end position="430"/>
    </location>
</feature>
<evidence type="ECO:0000256" key="4">
    <source>
        <dbReference type="ARBA" id="ARBA00023136"/>
    </source>
</evidence>
<evidence type="ECO:0000256" key="6">
    <source>
        <dbReference type="SAM" id="Phobius"/>
    </source>
</evidence>
<feature type="region of interest" description="Disordered" evidence="5">
    <location>
        <begin position="413"/>
        <end position="447"/>
    </location>
</feature>
<feature type="transmembrane region" description="Helical" evidence="6">
    <location>
        <begin position="71"/>
        <end position="94"/>
    </location>
</feature>
<sequence length="459" mass="51124">MVTIKLRQLTGTKGDIFAYFSPGDIHKGLREPRPPKARRYSRDLPQVPLGNINGMHSSLETAHFSTLTARLILPGAGLMVVLLALYAYAAWYPVSRRHLDRVSFRLLVYALVANLTFGIVFIIVTLIQSPGWECGFLMFLVNLSLVFSAGMFFCIGINLPLVLSFNLNGQRMEKYYIMGTVFISSVCNIIPFASGQFGWDTNVQQCWYRSTDPASRLRWYIGTQTVWLLLASFGEVVAFLIVIGHLVAYERLATGLQFRAEANVHRNIILRIGKLPSSFQALKIDTKITDRPVPLGVMSAYHIYVDLGSAWTELHRTNRTQSEIKPRRCVALVRLPPYVFKSLDLALFSTRPLIYGLLAATDPSFLRAMRELHPGSKNSSDLESRTQGAAPRFSTILELPLTTVESKSRKDYMLEPLELGQTTKGNSGTPENGGEEEPAGLPVHALDPAMHSSGISINM</sequence>
<evidence type="ECO:0000313" key="8">
    <source>
        <dbReference type="Proteomes" id="UP001218218"/>
    </source>
</evidence>
<organism evidence="7 8">
    <name type="scientific">Mycena albidolilacea</name>
    <dbReference type="NCBI Taxonomy" id="1033008"/>
    <lineage>
        <taxon>Eukaryota</taxon>
        <taxon>Fungi</taxon>
        <taxon>Dikarya</taxon>
        <taxon>Basidiomycota</taxon>
        <taxon>Agaricomycotina</taxon>
        <taxon>Agaricomycetes</taxon>
        <taxon>Agaricomycetidae</taxon>
        <taxon>Agaricales</taxon>
        <taxon>Marasmiineae</taxon>
        <taxon>Mycenaceae</taxon>
        <taxon>Mycena</taxon>
    </lineage>
</organism>
<evidence type="ECO:0008006" key="9">
    <source>
        <dbReference type="Google" id="ProtNLM"/>
    </source>
</evidence>
<evidence type="ECO:0000313" key="7">
    <source>
        <dbReference type="EMBL" id="KAJ7300920.1"/>
    </source>
</evidence>
<keyword evidence="4 6" id="KW-0472">Membrane</keyword>
<proteinExistence type="predicted"/>
<dbReference type="GO" id="GO:0005886">
    <property type="term" value="C:plasma membrane"/>
    <property type="evidence" value="ECO:0007669"/>
    <property type="project" value="TreeGrafter"/>
</dbReference>
<protein>
    <recommendedName>
        <fullName evidence="9">G-protein coupled receptors family 2 profile 2 domain-containing protein</fullName>
    </recommendedName>
</protein>
<comment type="caution">
    <text evidence="7">The sequence shown here is derived from an EMBL/GenBank/DDBJ whole genome shotgun (WGS) entry which is preliminary data.</text>
</comment>
<reference evidence="7" key="1">
    <citation type="submission" date="2023-03" db="EMBL/GenBank/DDBJ databases">
        <title>Massive genome expansion in bonnet fungi (Mycena s.s.) driven by repeated elements and novel gene families across ecological guilds.</title>
        <authorList>
            <consortium name="Lawrence Berkeley National Laboratory"/>
            <person name="Harder C.B."/>
            <person name="Miyauchi S."/>
            <person name="Viragh M."/>
            <person name="Kuo A."/>
            <person name="Thoen E."/>
            <person name="Andreopoulos B."/>
            <person name="Lu D."/>
            <person name="Skrede I."/>
            <person name="Drula E."/>
            <person name="Henrissat B."/>
            <person name="Morin E."/>
            <person name="Kohler A."/>
            <person name="Barry K."/>
            <person name="LaButti K."/>
            <person name="Morin E."/>
            <person name="Salamov A."/>
            <person name="Lipzen A."/>
            <person name="Mereny Z."/>
            <person name="Hegedus B."/>
            <person name="Baldrian P."/>
            <person name="Stursova M."/>
            <person name="Weitz H."/>
            <person name="Taylor A."/>
            <person name="Grigoriev I.V."/>
            <person name="Nagy L.G."/>
            <person name="Martin F."/>
            <person name="Kauserud H."/>
        </authorList>
    </citation>
    <scope>NUCLEOTIDE SEQUENCE</scope>
    <source>
        <strain evidence="7">CBHHK002</strain>
    </source>
</reference>
<dbReference type="EMBL" id="JARIHO010000149">
    <property type="protein sequence ID" value="KAJ7300920.1"/>
    <property type="molecule type" value="Genomic_DNA"/>
</dbReference>
<evidence type="ECO:0000256" key="5">
    <source>
        <dbReference type="SAM" id="MobiDB-lite"/>
    </source>
</evidence>
<dbReference type="GO" id="GO:0007189">
    <property type="term" value="P:adenylate cyclase-activating G protein-coupled receptor signaling pathway"/>
    <property type="evidence" value="ECO:0007669"/>
    <property type="project" value="TreeGrafter"/>
</dbReference>
<keyword evidence="2 6" id="KW-0812">Transmembrane</keyword>
<feature type="transmembrane region" description="Helical" evidence="6">
    <location>
        <begin position="139"/>
        <end position="163"/>
    </location>
</feature>
<feature type="transmembrane region" description="Helical" evidence="6">
    <location>
        <begin position="106"/>
        <end position="127"/>
    </location>
</feature>
<feature type="transmembrane region" description="Helical" evidence="6">
    <location>
        <begin position="175"/>
        <end position="193"/>
    </location>
</feature>
<dbReference type="AlphaFoldDB" id="A0AAD6YX22"/>
<comment type="subcellular location">
    <subcellularLocation>
        <location evidence="1">Membrane</location>
        <topology evidence="1">Multi-pass membrane protein</topology>
    </subcellularLocation>
</comment>
<dbReference type="PANTHER" id="PTHR23112:SF0">
    <property type="entry name" value="TRANSMEMBRANE PROTEIN 116"/>
    <property type="match status" value="1"/>
</dbReference>
<gene>
    <name evidence="7" type="ORF">DFH08DRAFT_996623</name>
</gene>
<name>A0AAD6YX22_9AGAR</name>
<dbReference type="PANTHER" id="PTHR23112">
    <property type="entry name" value="G PROTEIN-COUPLED RECEPTOR 157-RELATED"/>
    <property type="match status" value="1"/>
</dbReference>
<accession>A0AAD6YX22</accession>
<keyword evidence="3 6" id="KW-1133">Transmembrane helix</keyword>
<evidence type="ECO:0000256" key="1">
    <source>
        <dbReference type="ARBA" id="ARBA00004141"/>
    </source>
</evidence>
<evidence type="ECO:0000256" key="2">
    <source>
        <dbReference type="ARBA" id="ARBA00022692"/>
    </source>
</evidence>